<sequence length="193" mass="23224">MMAIKYIDLKYTILILFLMILFLNGILIHNQANAQEKQIQFKKYEFKDKLVPKLFLQDLQISKKIEKKEYIVVNFNRSKKQLKIAIMDRYEFSKNMFLFKDIVVGVSKFNCKTFGFLGDSEEFLQSTNKFIKVDYYKNYYKQIEKSRLRKAKEQGLIYFPTNIDPYSLFYRFDNGTLTYLDANMISVFNNEWM</sequence>
<dbReference type="KEGG" id="smiz:4412673_00206"/>
<evidence type="ECO:0000313" key="1">
    <source>
        <dbReference type="EMBL" id="SNV37389.1"/>
    </source>
</evidence>
<dbReference type="Proteomes" id="UP000215355">
    <property type="component" value="Chromosome 1"/>
</dbReference>
<proteinExistence type="predicted"/>
<evidence type="ECO:0000313" key="2">
    <source>
        <dbReference type="Proteomes" id="UP000215355"/>
    </source>
</evidence>
<protein>
    <submittedName>
        <fullName evidence="1">Uncharacterized protein</fullName>
    </submittedName>
</protein>
<name>A0AAJ4X851_9SPHI</name>
<dbReference type="AlphaFoldDB" id="A0AAJ4X851"/>
<accession>A0AAJ4X851</accession>
<dbReference type="EMBL" id="LT906468">
    <property type="protein sequence ID" value="SNV37389.1"/>
    <property type="molecule type" value="Genomic_DNA"/>
</dbReference>
<gene>
    <name evidence="1" type="ORF">SAMEA4412673_00206</name>
</gene>
<organism evidence="1 2">
    <name type="scientific">Sphingobacterium mizutaii</name>
    <dbReference type="NCBI Taxonomy" id="1010"/>
    <lineage>
        <taxon>Bacteria</taxon>
        <taxon>Pseudomonadati</taxon>
        <taxon>Bacteroidota</taxon>
        <taxon>Sphingobacteriia</taxon>
        <taxon>Sphingobacteriales</taxon>
        <taxon>Sphingobacteriaceae</taxon>
        <taxon>Sphingobacterium</taxon>
    </lineage>
</organism>
<dbReference type="RefSeq" id="WP_093101678.1">
    <property type="nucleotide sequence ID" value="NZ_FNGK01000021.1"/>
</dbReference>
<reference evidence="1 2" key="1">
    <citation type="submission" date="2017-06" db="EMBL/GenBank/DDBJ databases">
        <authorList>
            <consortium name="Pathogen Informatics"/>
        </authorList>
    </citation>
    <scope>NUCLEOTIDE SEQUENCE [LARGE SCALE GENOMIC DNA]</scope>
    <source>
        <strain evidence="1 2">NCTC12149</strain>
    </source>
</reference>